<dbReference type="PANTHER" id="PTHR30383:SF5">
    <property type="entry name" value="SGNH HYDROLASE-TYPE ESTERASE DOMAIN-CONTAINING PROTEIN"/>
    <property type="match status" value="1"/>
</dbReference>
<feature type="domain" description="SGNH hydrolase-type esterase" evidence="2">
    <location>
        <begin position="78"/>
        <end position="254"/>
    </location>
</feature>
<sequence length="310" mass="32306">MAGLRALRIAAAAAGALGGLSGAVYSLLNEQSRRARRIIGLPEAPPPRADGVYLPTGEGPLAPDDPAVPETPLSFAMIGDSIAAGLGVETAAELPAVLLAKALAEESELPVRLTTYAVSGSTSRDLEGQVDLALRRPPDLALVIIGGNDVTTQIPIRTSAALLEKHVGRLRAAGAAVVAGTCPDLGAVRPIPQPLRSLVRSWSLLLAKMQHRAIEKAGGVPVPLADLLSPEFLTRPAELFSADRFHPSAAGYQISVEVLLPALCSAIGVWQGGPIADPPTRSAAAEAMRPSRRIAARIEAARIKRSHRHN</sequence>
<dbReference type="Pfam" id="PF13472">
    <property type="entry name" value="Lipase_GDSL_2"/>
    <property type="match status" value="1"/>
</dbReference>
<dbReference type="InterPro" id="IPR013830">
    <property type="entry name" value="SGNH_hydro"/>
</dbReference>
<accession>A0A1G9YP12</accession>
<evidence type="ECO:0000259" key="2">
    <source>
        <dbReference type="Pfam" id="PF13472"/>
    </source>
</evidence>
<dbReference type="InterPro" id="IPR036514">
    <property type="entry name" value="SGNH_hydro_sf"/>
</dbReference>
<dbReference type="eggNOG" id="COG2755">
    <property type="taxonomic scope" value="Bacteria"/>
</dbReference>
<dbReference type="AlphaFoldDB" id="A0A1G9YP12"/>
<dbReference type="OrthoDB" id="9804395at2"/>
<gene>
    <name evidence="3" type="ORF">SAMN04489726_4959</name>
</gene>
<keyword evidence="1" id="KW-0472">Membrane</keyword>
<evidence type="ECO:0000256" key="1">
    <source>
        <dbReference type="SAM" id="Phobius"/>
    </source>
</evidence>
<dbReference type="SUPFAM" id="SSF52266">
    <property type="entry name" value="SGNH hydrolase"/>
    <property type="match status" value="1"/>
</dbReference>
<organism evidence="3 4">
    <name type="scientific">Allokutzneria albata</name>
    <name type="common">Kibdelosporangium albatum</name>
    <dbReference type="NCBI Taxonomy" id="211114"/>
    <lineage>
        <taxon>Bacteria</taxon>
        <taxon>Bacillati</taxon>
        <taxon>Actinomycetota</taxon>
        <taxon>Actinomycetes</taxon>
        <taxon>Pseudonocardiales</taxon>
        <taxon>Pseudonocardiaceae</taxon>
        <taxon>Allokutzneria</taxon>
    </lineage>
</organism>
<dbReference type="CDD" id="cd01836">
    <property type="entry name" value="FeeA_FeeB_like"/>
    <property type="match status" value="1"/>
</dbReference>
<name>A0A1G9YP12_ALLAB</name>
<evidence type="ECO:0000313" key="4">
    <source>
        <dbReference type="Proteomes" id="UP000183376"/>
    </source>
</evidence>
<keyword evidence="1" id="KW-1133">Transmembrane helix</keyword>
<dbReference type="GO" id="GO:0004622">
    <property type="term" value="F:phosphatidylcholine lysophospholipase activity"/>
    <property type="evidence" value="ECO:0007669"/>
    <property type="project" value="TreeGrafter"/>
</dbReference>
<dbReference type="PANTHER" id="PTHR30383">
    <property type="entry name" value="THIOESTERASE 1/PROTEASE 1/LYSOPHOSPHOLIPASE L1"/>
    <property type="match status" value="1"/>
</dbReference>
<reference evidence="3 4" key="1">
    <citation type="submission" date="2016-10" db="EMBL/GenBank/DDBJ databases">
        <authorList>
            <person name="de Groot N.N."/>
        </authorList>
    </citation>
    <scope>NUCLEOTIDE SEQUENCE [LARGE SCALE GENOMIC DNA]</scope>
    <source>
        <strain evidence="3 4">DSM 44149</strain>
    </source>
</reference>
<dbReference type="RefSeq" id="WP_043810248.1">
    <property type="nucleotide sequence ID" value="NZ_JOEF01000002.1"/>
</dbReference>
<dbReference type="Proteomes" id="UP000183376">
    <property type="component" value="Chromosome I"/>
</dbReference>
<dbReference type="InterPro" id="IPR051532">
    <property type="entry name" value="Ester_Hydrolysis_Enzymes"/>
</dbReference>
<keyword evidence="4" id="KW-1185">Reference proteome</keyword>
<dbReference type="EMBL" id="LT629701">
    <property type="protein sequence ID" value="SDN10928.1"/>
    <property type="molecule type" value="Genomic_DNA"/>
</dbReference>
<evidence type="ECO:0000313" key="3">
    <source>
        <dbReference type="EMBL" id="SDN10928.1"/>
    </source>
</evidence>
<keyword evidence="1" id="KW-0812">Transmembrane</keyword>
<dbReference type="STRING" id="211114.SAMN04489726_4959"/>
<protein>
    <submittedName>
        <fullName evidence="3">Lysophospholipase L1</fullName>
    </submittedName>
</protein>
<dbReference type="Gene3D" id="3.40.50.1110">
    <property type="entry name" value="SGNH hydrolase"/>
    <property type="match status" value="1"/>
</dbReference>
<feature type="transmembrane region" description="Helical" evidence="1">
    <location>
        <begin position="6"/>
        <end position="28"/>
    </location>
</feature>
<proteinExistence type="predicted"/>